<gene>
    <name evidence="2" type="ORF">PLEI_2355</name>
</gene>
<proteinExistence type="predicted"/>
<keyword evidence="1" id="KW-0472">Membrane</keyword>
<dbReference type="RefSeq" id="WP_008986200.1">
    <property type="nucleotide sequence ID" value="NZ_DF196819.1"/>
</dbReference>
<dbReference type="EMBL" id="DF196819">
    <property type="protein sequence ID" value="GAD30699.1"/>
    <property type="molecule type" value="Genomic_DNA"/>
</dbReference>
<sequence>MMSLIFLLLLIAMVSAFIGKKSMSYAFFAISVVIGLYWFHHHATDTLSILL</sequence>
<feature type="transmembrane region" description="Helical" evidence="1">
    <location>
        <begin position="26"/>
        <end position="43"/>
    </location>
</feature>
<dbReference type="Pfam" id="PF19455">
    <property type="entry name" value="DUF5993"/>
    <property type="match status" value="1"/>
</dbReference>
<evidence type="ECO:0000313" key="3">
    <source>
        <dbReference type="Proteomes" id="UP000030675"/>
    </source>
</evidence>
<keyword evidence="1" id="KW-1133">Transmembrane helix</keyword>
<name>A0A0U1P809_PHOLE</name>
<dbReference type="AlphaFoldDB" id="A0A0U1P809"/>
<reference evidence="3" key="1">
    <citation type="submission" date="2012-12" db="EMBL/GenBank/DDBJ databases">
        <title>Genome Sequence of Photobacterium leiognathi lrivu.4.1.</title>
        <authorList>
            <person name="Urbanczyk H."/>
            <person name="Ogura Y."/>
            <person name="Hayashi T."/>
            <person name="Dunlap P.V."/>
        </authorList>
    </citation>
    <scope>NUCLEOTIDE SEQUENCE [LARGE SCALE GENOMIC DNA]</scope>
    <source>
        <strain evidence="3">lrivu.4.1</strain>
    </source>
</reference>
<dbReference type="GeneID" id="99740179"/>
<dbReference type="HOGENOM" id="CLU_213697_0_0_6"/>
<organism evidence="2 3">
    <name type="scientific">Photobacterium leiognathi lrivu.4.1</name>
    <dbReference type="NCBI Taxonomy" id="1248232"/>
    <lineage>
        <taxon>Bacteria</taxon>
        <taxon>Pseudomonadati</taxon>
        <taxon>Pseudomonadota</taxon>
        <taxon>Gammaproteobacteria</taxon>
        <taxon>Vibrionales</taxon>
        <taxon>Vibrionaceae</taxon>
        <taxon>Photobacterium</taxon>
    </lineage>
</organism>
<dbReference type="Proteomes" id="UP000030675">
    <property type="component" value="Unassembled WGS sequence"/>
</dbReference>
<protein>
    <submittedName>
        <fullName evidence="2">N-acetylglutamate synthase</fullName>
    </submittedName>
</protein>
<dbReference type="InterPro" id="IPR046035">
    <property type="entry name" value="DUF5993"/>
</dbReference>
<evidence type="ECO:0000313" key="2">
    <source>
        <dbReference type="EMBL" id="GAD30699.1"/>
    </source>
</evidence>
<evidence type="ECO:0000256" key="1">
    <source>
        <dbReference type="SAM" id="Phobius"/>
    </source>
</evidence>
<keyword evidence="1" id="KW-0812">Transmembrane</keyword>
<accession>A0A0U1P809</accession>